<dbReference type="Gene3D" id="3.40.50.1820">
    <property type="entry name" value="alpha/beta hydrolase"/>
    <property type="match status" value="1"/>
</dbReference>
<dbReference type="SUPFAM" id="SSF53474">
    <property type="entry name" value="alpha/beta-Hydrolases"/>
    <property type="match status" value="1"/>
</dbReference>
<dbReference type="InterPro" id="IPR000073">
    <property type="entry name" value="AB_hydrolase_1"/>
</dbReference>
<evidence type="ECO:0000313" key="3">
    <source>
        <dbReference type="Proteomes" id="UP000319769"/>
    </source>
</evidence>
<dbReference type="OrthoDB" id="9804723at2"/>
<dbReference type="EMBL" id="VMNW02000162">
    <property type="protein sequence ID" value="KAA9148785.1"/>
    <property type="molecule type" value="Genomic_DNA"/>
</dbReference>
<organism evidence="2 3">
    <name type="scientific">Amycolatopsis acidicola</name>
    <dbReference type="NCBI Taxonomy" id="2596893"/>
    <lineage>
        <taxon>Bacteria</taxon>
        <taxon>Bacillati</taxon>
        <taxon>Actinomycetota</taxon>
        <taxon>Actinomycetes</taxon>
        <taxon>Pseudonocardiales</taxon>
        <taxon>Pseudonocardiaceae</taxon>
        <taxon>Amycolatopsis</taxon>
    </lineage>
</organism>
<dbReference type="Pfam" id="PF00561">
    <property type="entry name" value="Abhydrolase_1"/>
    <property type="match status" value="1"/>
</dbReference>
<feature type="domain" description="AB hydrolase-1" evidence="1">
    <location>
        <begin position="11"/>
        <end position="102"/>
    </location>
</feature>
<evidence type="ECO:0000313" key="2">
    <source>
        <dbReference type="EMBL" id="KAA9148785.1"/>
    </source>
</evidence>
<gene>
    <name evidence="2" type="ORF">FPZ12_044515</name>
</gene>
<comment type="caution">
    <text evidence="2">The sequence shown here is derived from an EMBL/GenBank/DDBJ whole genome shotgun (WGS) entry which is preliminary data.</text>
</comment>
<name>A0A5N0UIT2_9PSEU</name>
<dbReference type="PANTHER" id="PTHR43194:SF2">
    <property type="entry name" value="PEROXISOMAL MEMBRANE PROTEIN LPX1"/>
    <property type="match status" value="1"/>
</dbReference>
<reference evidence="2" key="1">
    <citation type="submission" date="2019-09" db="EMBL/GenBank/DDBJ databases">
        <authorList>
            <person name="Teo W.F.A."/>
            <person name="Duangmal K."/>
        </authorList>
    </citation>
    <scope>NUCLEOTIDE SEQUENCE [LARGE SCALE GENOMIC DNA]</scope>
    <source>
        <strain evidence="2">K81G1</strain>
    </source>
</reference>
<evidence type="ECO:0000259" key="1">
    <source>
        <dbReference type="Pfam" id="PF00561"/>
    </source>
</evidence>
<proteinExistence type="predicted"/>
<dbReference type="InterPro" id="IPR050228">
    <property type="entry name" value="Carboxylesterase_BioH"/>
</dbReference>
<sequence>MAFREIGEGRPVVLLHGYLSTARVNWLGPGHAEKLAAAGFRVILPDLRGHGESAKPHDPAAYPPDVLADDGFDLAEHLGLTGYDLAGYSLGGRTVVRMLARGAAPGRAIVAGMGLSGISGLGPAEGERFRRALSDPESVTRGSADWPVVRFLRAVGGDPAALLHILDTAVDTSREELARIETPVLVLTGAADPFHASAAELASALGRGESATVAGDHMSAVAKPELGDAMAEFFARGANACETRET</sequence>
<dbReference type="Proteomes" id="UP000319769">
    <property type="component" value="Unassembled WGS sequence"/>
</dbReference>
<dbReference type="PANTHER" id="PTHR43194">
    <property type="entry name" value="HYDROLASE ALPHA/BETA FOLD FAMILY"/>
    <property type="match status" value="1"/>
</dbReference>
<dbReference type="PRINTS" id="PR00111">
    <property type="entry name" value="ABHYDROLASE"/>
</dbReference>
<dbReference type="GO" id="GO:0016787">
    <property type="term" value="F:hydrolase activity"/>
    <property type="evidence" value="ECO:0007669"/>
    <property type="project" value="UniProtKB-KW"/>
</dbReference>
<dbReference type="InterPro" id="IPR029058">
    <property type="entry name" value="AB_hydrolase_fold"/>
</dbReference>
<keyword evidence="2" id="KW-0378">Hydrolase</keyword>
<keyword evidence="3" id="KW-1185">Reference proteome</keyword>
<protein>
    <submittedName>
        <fullName evidence="2">Alpha/beta fold hydrolase</fullName>
    </submittedName>
</protein>
<accession>A0A5N0UIT2</accession>
<dbReference type="AlphaFoldDB" id="A0A5N0UIT2"/>